<keyword evidence="3" id="KW-1185">Reference proteome</keyword>
<feature type="region of interest" description="Disordered" evidence="1">
    <location>
        <begin position="46"/>
        <end position="114"/>
    </location>
</feature>
<comment type="caution">
    <text evidence="2">The sequence shown here is derived from an EMBL/GenBank/DDBJ whole genome shotgun (WGS) entry which is preliminary data.</text>
</comment>
<accession>A0AAD1X829</accession>
<dbReference type="Proteomes" id="UP001295684">
    <property type="component" value="Unassembled WGS sequence"/>
</dbReference>
<evidence type="ECO:0000313" key="3">
    <source>
        <dbReference type="Proteomes" id="UP001295684"/>
    </source>
</evidence>
<sequence length="295" mass="33410">MWLILALENVKHSCNFLNLDKPESKGCIILQSCESVIEDNEELLRNGKFQRSSNQKRTSDHGKRKKSHIHHQNESLSSSEEENPGIGNDNSSFVDETLSDSNGVSHHEDEDNQYRLNVISTEDPFSQKRHSFSKSNTYLEDRNQKLLLRHPSTFQDVKRGGKEGSSISSKEMALNFLNRNQDSDVSFIRNNSMLTNQTSYESFTRDLIGSINVPEHIRLRRLQRCRYKKSESMPKKSAKGFNSEASLKGKKQVRFADTAGEGPLASVCKSGKRSKAPEKKSVEKTSKTSCSCTIF</sequence>
<name>A0AAD1X829_EUPCR</name>
<organism evidence="2 3">
    <name type="scientific">Euplotes crassus</name>
    <dbReference type="NCBI Taxonomy" id="5936"/>
    <lineage>
        <taxon>Eukaryota</taxon>
        <taxon>Sar</taxon>
        <taxon>Alveolata</taxon>
        <taxon>Ciliophora</taxon>
        <taxon>Intramacronucleata</taxon>
        <taxon>Spirotrichea</taxon>
        <taxon>Hypotrichia</taxon>
        <taxon>Euplotida</taxon>
        <taxon>Euplotidae</taxon>
        <taxon>Moneuplotes</taxon>
    </lineage>
</organism>
<reference evidence="2" key="1">
    <citation type="submission" date="2023-07" db="EMBL/GenBank/DDBJ databases">
        <authorList>
            <consortium name="AG Swart"/>
            <person name="Singh M."/>
            <person name="Singh A."/>
            <person name="Seah K."/>
            <person name="Emmerich C."/>
        </authorList>
    </citation>
    <scope>NUCLEOTIDE SEQUENCE</scope>
    <source>
        <strain evidence="2">DP1</strain>
    </source>
</reference>
<gene>
    <name evidence="2" type="ORF">ECRASSUSDP1_LOCUS3559</name>
</gene>
<evidence type="ECO:0000256" key="1">
    <source>
        <dbReference type="SAM" id="MobiDB-lite"/>
    </source>
</evidence>
<feature type="compositionally biased region" description="Basic and acidic residues" evidence="1">
    <location>
        <begin position="275"/>
        <end position="286"/>
    </location>
</feature>
<dbReference type="EMBL" id="CAMPGE010003403">
    <property type="protein sequence ID" value="CAI2362237.1"/>
    <property type="molecule type" value="Genomic_DNA"/>
</dbReference>
<proteinExistence type="predicted"/>
<feature type="compositionally biased region" description="Polar residues" evidence="1">
    <location>
        <begin position="88"/>
        <end position="104"/>
    </location>
</feature>
<dbReference type="AlphaFoldDB" id="A0AAD1X829"/>
<feature type="region of interest" description="Disordered" evidence="1">
    <location>
        <begin position="228"/>
        <end position="295"/>
    </location>
</feature>
<protein>
    <submittedName>
        <fullName evidence="2">Uncharacterized protein</fullName>
    </submittedName>
</protein>
<evidence type="ECO:0000313" key="2">
    <source>
        <dbReference type="EMBL" id="CAI2362237.1"/>
    </source>
</evidence>